<evidence type="ECO:0000256" key="2">
    <source>
        <dbReference type="SAM" id="SignalP"/>
    </source>
</evidence>
<accession>A0ABY1WP38</accession>
<evidence type="ECO:0000313" key="3">
    <source>
        <dbReference type="EMBL" id="TAA45864.1"/>
    </source>
</evidence>
<feature type="signal peptide" evidence="2">
    <location>
        <begin position="1"/>
        <end position="22"/>
    </location>
</feature>
<dbReference type="PROSITE" id="PS51257">
    <property type="entry name" value="PROKAR_LIPOPROTEIN"/>
    <property type="match status" value="1"/>
</dbReference>
<keyword evidence="1" id="KW-0175">Coiled coil</keyword>
<dbReference type="EMBL" id="SHLY01000003">
    <property type="protein sequence ID" value="TAA45864.1"/>
    <property type="molecule type" value="Genomic_DNA"/>
</dbReference>
<evidence type="ECO:0000313" key="4">
    <source>
        <dbReference type="Proteomes" id="UP000292544"/>
    </source>
</evidence>
<keyword evidence="2" id="KW-0732">Signal</keyword>
<sequence>MVNKLLVLMFGSLLLMTGCSDAPDSAEVQKAIERHIVWQPWQVGSVKLDSESVVGDSAVQYRFTAKLSPKEDLYQPLFVLGDVQVVAVGRQRGESKAVLGVADAKKGGHGWEIEIAFENDPFTDEGMPQKDNDVVISSAEFNSALKLASAELSQVNIEVAELTEKLSGSRVRHQEVLVQLSALRDSNRYKVDRLKQQFESQRQAVEERYAAKSRQSQANLNEQRKQQLIALNVKFEDRFTRAEHAFASKRRALDKAMVDNDRNYNILVQDVHKAYKADISGLDPDSISSDEYRAYLDARVKARDKALEQTKEEHQQMREQLRVEKEELVVNHRSNMDLLRQEKRSTLEEARRQQTDQKQSMFGEVQVQMDAALAELDKSYEARRAELLAEEKALNRELKDLAQSLNELETLNASKLNRRDALTKGIEAAGAAGATIS</sequence>
<protein>
    <submittedName>
        <fullName evidence="3">Uncharacterized protein</fullName>
    </submittedName>
</protein>
<evidence type="ECO:0000256" key="1">
    <source>
        <dbReference type="SAM" id="Coils"/>
    </source>
</evidence>
<organism evidence="3 4">
    <name type="scientific">Corallincola spongiicola</name>
    <dbReference type="NCBI Taxonomy" id="2520508"/>
    <lineage>
        <taxon>Bacteria</taxon>
        <taxon>Pseudomonadati</taxon>
        <taxon>Pseudomonadota</taxon>
        <taxon>Gammaproteobacteria</taxon>
        <taxon>Alteromonadales</taxon>
        <taxon>Psychromonadaceae</taxon>
        <taxon>Corallincola</taxon>
    </lineage>
</organism>
<feature type="coiled-coil region" evidence="1">
    <location>
        <begin position="300"/>
        <end position="418"/>
    </location>
</feature>
<feature type="chain" id="PRO_5046799531" evidence="2">
    <location>
        <begin position="23"/>
        <end position="437"/>
    </location>
</feature>
<dbReference type="RefSeq" id="WP_130566803.1">
    <property type="nucleotide sequence ID" value="NZ_SHLY01000003.1"/>
</dbReference>
<gene>
    <name evidence="3" type="ORF">EXY25_10940</name>
</gene>
<keyword evidence="4" id="KW-1185">Reference proteome</keyword>
<proteinExistence type="predicted"/>
<reference evidence="4" key="1">
    <citation type="submission" date="2019-02" db="EMBL/GenBank/DDBJ databases">
        <title>Draft genome sequence of Muricauda sp. 176CP4-71.</title>
        <authorList>
            <person name="Park J.-S."/>
        </authorList>
    </citation>
    <scope>NUCLEOTIDE SEQUENCE [LARGE SCALE GENOMIC DNA]</scope>
    <source>
        <strain evidence="4">176GS2-150</strain>
    </source>
</reference>
<name>A0ABY1WP38_9GAMM</name>
<comment type="caution">
    <text evidence="3">The sequence shown here is derived from an EMBL/GenBank/DDBJ whole genome shotgun (WGS) entry which is preliminary data.</text>
</comment>
<dbReference type="Proteomes" id="UP000292544">
    <property type="component" value="Unassembled WGS sequence"/>
</dbReference>